<evidence type="ECO:0000313" key="2">
    <source>
        <dbReference type="EMBL" id="KAK5088672.1"/>
    </source>
</evidence>
<feature type="region of interest" description="Disordered" evidence="1">
    <location>
        <begin position="101"/>
        <end position="278"/>
    </location>
</feature>
<evidence type="ECO:0000313" key="3">
    <source>
        <dbReference type="Proteomes" id="UP001309876"/>
    </source>
</evidence>
<feature type="compositionally biased region" description="Low complexity" evidence="1">
    <location>
        <begin position="189"/>
        <end position="200"/>
    </location>
</feature>
<feature type="region of interest" description="Disordered" evidence="1">
    <location>
        <begin position="63"/>
        <end position="84"/>
    </location>
</feature>
<keyword evidence="3" id="KW-1185">Reference proteome</keyword>
<feature type="region of interest" description="Disordered" evidence="1">
    <location>
        <begin position="312"/>
        <end position="362"/>
    </location>
</feature>
<sequence>MPFVPASPTRLFSRRQSLGKMQKLRKLNSKRDSQTKVNKTPEAVLNDPLLSGSLSQHDLITTKLSQDSTSPAKEASGSSTDSSTQQDIFAALADTAAFTEAASVSGKEDQASLETATEPEHLFEEDTAPIIGRASSVRASKPQIVQHKHTKKARLQVKNMDSIDETDDQGGPSARIPREEDATVDRRSSAVSQSAISASSKDTTANSASDKGPSEFEPVPAHTPGLPTGGTVHSIHPSIVDADIPTVSSSNQDHNETAPVPAINRTMSSPLPLPGKGLSRRVTIRPADLIIKNHDRDGPSTFRESVVTTPYPARMNSDASSLDFDAEKKQNEMKAPTSRAGRDKARRGVSFTAAPGSKDRFPSPERPEVLFIDLNLSRHPCARTTIEIQIAGKSTFDDEMLFNQIRAAYTKQLLGSTRLLFLLVRRLGYVSVTVPTNYDASEFNGVDFMRNLSNPNYGHKRKAWVIWLRKNNPQSASRLSSSLMHPAPVRQIDNLNRLSSLRTRSLGHSRQGSRNRTDSTDCNEENKRFRTISDASSFHFVYSPAMPRLPFLSSKDNSEPQPIDGF</sequence>
<proteinExistence type="predicted"/>
<feature type="compositionally biased region" description="Basic and acidic residues" evidence="1">
    <location>
        <begin position="515"/>
        <end position="525"/>
    </location>
</feature>
<feature type="compositionally biased region" description="Basic and acidic residues" evidence="1">
    <location>
        <begin position="176"/>
        <end position="188"/>
    </location>
</feature>
<dbReference type="EMBL" id="JAVRRJ010000002">
    <property type="protein sequence ID" value="KAK5088672.1"/>
    <property type="molecule type" value="Genomic_DNA"/>
</dbReference>
<gene>
    <name evidence="2" type="ORF">LTR05_002892</name>
</gene>
<reference evidence="2 3" key="1">
    <citation type="submission" date="2023-08" db="EMBL/GenBank/DDBJ databases">
        <title>Black Yeasts Isolated from many extreme environments.</title>
        <authorList>
            <person name="Coleine C."/>
            <person name="Stajich J.E."/>
            <person name="Selbmann L."/>
        </authorList>
    </citation>
    <scope>NUCLEOTIDE SEQUENCE [LARGE SCALE GENOMIC DNA]</scope>
    <source>
        <strain evidence="2 3">CCFEE 5910</strain>
    </source>
</reference>
<dbReference type="Proteomes" id="UP001309876">
    <property type="component" value="Unassembled WGS sequence"/>
</dbReference>
<feature type="region of interest" description="Disordered" evidence="1">
    <location>
        <begin position="1"/>
        <end position="50"/>
    </location>
</feature>
<comment type="caution">
    <text evidence="2">The sequence shown here is derived from an EMBL/GenBank/DDBJ whole genome shotgun (WGS) entry which is preliminary data.</text>
</comment>
<feature type="compositionally biased region" description="Basic residues" evidence="1">
    <location>
        <begin position="146"/>
        <end position="155"/>
    </location>
</feature>
<dbReference type="AlphaFoldDB" id="A0AAN7T302"/>
<feature type="region of interest" description="Disordered" evidence="1">
    <location>
        <begin position="500"/>
        <end position="525"/>
    </location>
</feature>
<accession>A0AAN7T302</accession>
<name>A0AAN7T302_9EURO</name>
<protein>
    <submittedName>
        <fullName evidence="2">Uncharacterized protein</fullName>
    </submittedName>
</protein>
<evidence type="ECO:0000256" key="1">
    <source>
        <dbReference type="SAM" id="MobiDB-lite"/>
    </source>
</evidence>
<organism evidence="2 3">
    <name type="scientific">Lithohypha guttulata</name>
    <dbReference type="NCBI Taxonomy" id="1690604"/>
    <lineage>
        <taxon>Eukaryota</taxon>
        <taxon>Fungi</taxon>
        <taxon>Dikarya</taxon>
        <taxon>Ascomycota</taxon>
        <taxon>Pezizomycotina</taxon>
        <taxon>Eurotiomycetes</taxon>
        <taxon>Chaetothyriomycetidae</taxon>
        <taxon>Chaetothyriales</taxon>
        <taxon>Trichomeriaceae</taxon>
        <taxon>Lithohypha</taxon>
    </lineage>
</organism>